<keyword evidence="5" id="KW-0378">Hydrolase</keyword>
<protein>
    <submittedName>
        <fullName evidence="5">UDP-2,4-diacetamido-2,4, 6-trideoxy-beta-L-altropyranose hydrolase</fullName>
        <ecNumber evidence="5">3.6.1.57</ecNumber>
    </submittedName>
</protein>
<evidence type="ECO:0000259" key="4">
    <source>
        <dbReference type="Pfam" id="PF04101"/>
    </source>
</evidence>
<proteinExistence type="predicted"/>
<evidence type="ECO:0000313" key="6">
    <source>
        <dbReference type="Proteomes" id="UP000293142"/>
    </source>
</evidence>
<evidence type="ECO:0000313" key="5">
    <source>
        <dbReference type="EMBL" id="TBL67776.1"/>
    </source>
</evidence>
<dbReference type="PANTHER" id="PTHR21015:SF22">
    <property type="entry name" value="GLYCOSYLTRANSFERASE"/>
    <property type="match status" value="1"/>
</dbReference>
<dbReference type="Gene3D" id="3.40.50.11190">
    <property type="match status" value="1"/>
</dbReference>
<keyword evidence="6" id="KW-1185">Reference proteome</keyword>
<reference evidence="5 6" key="1">
    <citation type="submission" date="2019-02" db="EMBL/GenBank/DDBJ databases">
        <title>Paenibacillus sp. nov., isolated from surface-sterilized tissue of Thalictrum simplex L.</title>
        <authorList>
            <person name="Tuo L."/>
        </authorList>
    </citation>
    <scope>NUCLEOTIDE SEQUENCE [LARGE SCALE GENOMIC DNA]</scope>
    <source>
        <strain evidence="5 6">N2SHLJ1</strain>
    </source>
</reference>
<dbReference type="Gene3D" id="3.40.50.2000">
    <property type="entry name" value="Glycogen Phosphorylase B"/>
    <property type="match status" value="1"/>
</dbReference>
<evidence type="ECO:0000256" key="3">
    <source>
        <dbReference type="PIRSR" id="PIRSR620023-2"/>
    </source>
</evidence>
<dbReference type="RefSeq" id="WP_131019054.1">
    <property type="nucleotide sequence ID" value="NZ_SIRE01000053.1"/>
</dbReference>
<feature type="active site" description="Proton acceptor" evidence="2">
    <location>
        <position position="20"/>
    </location>
</feature>
<dbReference type="AlphaFoldDB" id="A0A4Q9DFN7"/>
<evidence type="ECO:0000256" key="1">
    <source>
        <dbReference type="ARBA" id="ARBA00023136"/>
    </source>
</evidence>
<dbReference type="Proteomes" id="UP000293142">
    <property type="component" value="Unassembled WGS sequence"/>
</dbReference>
<accession>A0A4Q9DFN7</accession>
<keyword evidence="1" id="KW-0472">Membrane</keyword>
<dbReference type="PANTHER" id="PTHR21015">
    <property type="entry name" value="UDP-N-ACETYLGLUCOSAMINE--N-ACETYLMURAMYL-(PENTAPEPTIDE) PYROPHOSPHORYL-UNDECAPRENOL N-ACETYLGLUCOSAMINE TRANSFERASE 1"/>
    <property type="match status" value="1"/>
</dbReference>
<evidence type="ECO:0000256" key="2">
    <source>
        <dbReference type="PIRSR" id="PIRSR620023-1"/>
    </source>
</evidence>
<organism evidence="5 6">
    <name type="scientific">Paenibacillus thalictri</name>
    <dbReference type="NCBI Taxonomy" id="2527873"/>
    <lineage>
        <taxon>Bacteria</taxon>
        <taxon>Bacillati</taxon>
        <taxon>Bacillota</taxon>
        <taxon>Bacilli</taxon>
        <taxon>Bacillales</taxon>
        <taxon>Paenibacillaceae</taxon>
        <taxon>Paenibacillus</taxon>
    </lineage>
</organism>
<dbReference type="EC" id="3.6.1.57" evidence="5"/>
<dbReference type="InterPro" id="IPR020023">
    <property type="entry name" value="PseG"/>
</dbReference>
<dbReference type="OrthoDB" id="9805604at2"/>
<dbReference type="EMBL" id="SIRE01000053">
    <property type="protein sequence ID" value="TBL67776.1"/>
    <property type="molecule type" value="Genomic_DNA"/>
</dbReference>
<dbReference type="NCBIfam" id="TIGR03590">
    <property type="entry name" value="PseG"/>
    <property type="match status" value="1"/>
</dbReference>
<dbReference type="Pfam" id="PF04101">
    <property type="entry name" value="Glyco_tran_28_C"/>
    <property type="match status" value="1"/>
</dbReference>
<feature type="domain" description="Glycosyl transferase family 28 C-terminal" evidence="4">
    <location>
        <begin position="194"/>
        <end position="342"/>
    </location>
</feature>
<dbReference type="GO" id="GO:0016787">
    <property type="term" value="F:hydrolase activity"/>
    <property type="evidence" value="ECO:0007669"/>
    <property type="project" value="UniProtKB-KW"/>
</dbReference>
<dbReference type="GO" id="GO:0016758">
    <property type="term" value="F:hexosyltransferase activity"/>
    <property type="evidence" value="ECO:0007669"/>
    <property type="project" value="InterPro"/>
</dbReference>
<dbReference type="InterPro" id="IPR007235">
    <property type="entry name" value="Glyco_trans_28_C"/>
</dbReference>
<comment type="caution">
    <text evidence="5">The sequence shown here is derived from an EMBL/GenBank/DDBJ whole genome shotgun (WGS) entry which is preliminary data.</text>
</comment>
<name>A0A4Q9DFN7_9BACL</name>
<sequence>MEKKKLVVRTDASSSIGSGHIMRCLVAAKEFQKQNYDVIFVTNGDIGLALEELIQKSKMELRKLPKAEKDSLVIWNDFFIEKDLQLFLDAIHDIKAHIIIVDHYKLNKIWEEKAKLFTNCLFVIDDLANREHRCNYLLDQNYYYNKPESRYNSLININCKLLLGPKYSLLREEFYKLRATSSTRLRGVPLKKILVFFGGSDPTNETSKVVDALLNHKIKFDVDVVIGGANKNYFNIVAQYKFYPNVKIYYNISNVAQIMSQNDISIGAGGTTTWERCILGLPSIIICIAENQIGISSEIDQHGAAINLGWHKDVGTKDIIRCLDELILTPQKIEIMSSKSLELMKESFGAKTVVQELLKGEGTIWKSV</sequence>
<feature type="binding site" evidence="3">
    <location>
        <position position="171"/>
    </location>
    <ligand>
        <name>substrate</name>
    </ligand>
</feature>
<feature type="binding site" evidence="3">
    <location>
        <position position="275"/>
    </location>
    <ligand>
        <name>substrate</name>
    </ligand>
</feature>
<dbReference type="SUPFAM" id="SSF53756">
    <property type="entry name" value="UDP-Glycosyltransferase/glycogen phosphorylase"/>
    <property type="match status" value="1"/>
</dbReference>
<gene>
    <name evidence="5" type="primary">pseG</name>
    <name evidence="5" type="ORF">EYB31_39285</name>
</gene>